<gene>
    <name evidence="2" type="ORF">I4902_05140</name>
</gene>
<sequence>MTWPLLLILALVIFMLRYFFLEPVIPVKLPSVIRQALGYSAPCLLTAICAPIVLLEKGEFKGILDNPYLWGTLLCVGLALKIRNTLVVVLLTLVGFYLLNALLNEIPK</sequence>
<keyword evidence="3" id="KW-1185">Reference proteome</keyword>
<keyword evidence="1" id="KW-0472">Membrane</keyword>
<keyword evidence="1" id="KW-0812">Transmembrane</keyword>
<comment type="caution">
    <text evidence="2">The sequence shown here is derived from an EMBL/GenBank/DDBJ whole genome shotgun (WGS) entry which is preliminary data.</text>
</comment>
<proteinExistence type="predicted"/>
<dbReference type="Proteomes" id="UP000614721">
    <property type="component" value="Unassembled WGS sequence"/>
</dbReference>
<dbReference type="RefSeq" id="WP_196566515.1">
    <property type="nucleotide sequence ID" value="NZ_JADRYY010000005.1"/>
</dbReference>
<evidence type="ECO:0000313" key="3">
    <source>
        <dbReference type="Proteomes" id="UP000614721"/>
    </source>
</evidence>
<evidence type="ECO:0000256" key="1">
    <source>
        <dbReference type="SAM" id="Phobius"/>
    </source>
</evidence>
<dbReference type="InterPro" id="IPR008407">
    <property type="entry name" value="Brnchd-chn_aa_trnsp_AzlD"/>
</dbReference>
<accession>A0ABS0IRL8</accession>
<keyword evidence="1" id="KW-1133">Transmembrane helix</keyword>
<dbReference type="EMBL" id="JADSJP010000006">
    <property type="protein sequence ID" value="MBG2878648.1"/>
    <property type="molecule type" value="Genomic_DNA"/>
</dbReference>
<feature type="transmembrane region" description="Helical" evidence="1">
    <location>
        <begin position="86"/>
        <end position="103"/>
    </location>
</feature>
<organism evidence="2 3">
    <name type="scientific">Proteus alimentorum</name>
    <dbReference type="NCBI Taxonomy" id="1973495"/>
    <lineage>
        <taxon>Bacteria</taxon>
        <taxon>Pseudomonadati</taxon>
        <taxon>Pseudomonadota</taxon>
        <taxon>Gammaproteobacteria</taxon>
        <taxon>Enterobacterales</taxon>
        <taxon>Morganellaceae</taxon>
        <taxon>Proteus</taxon>
    </lineage>
</organism>
<reference evidence="2 3" key="1">
    <citation type="submission" date="2020-11" db="EMBL/GenBank/DDBJ databases">
        <title>Enhanced detection system for hospital associated transmission using whole genome sequencing surveillance.</title>
        <authorList>
            <person name="Harrison L.H."/>
            <person name="Van Tyne D."/>
            <person name="Marsh J.W."/>
            <person name="Griffith M.P."/>
            <person name="Snyder D.J."/>
            <person name="Cooper V.S."/>
            <person name="Mustapha M."/>
        </authorList>
    </citation>
    <scope>NUCLEOTIDE SEQUENCE [LARGE SCALE GENOMIC DNA]</scope>
    <source>
        <strain evidence="2 3">PR00075</strain>
    </source>
</reference>
<name>A0ABS0IRL8_9GAMM</name>
<feature type="transmembrane region" description="Helical" evidence="1">
    <location>
        <begin position="37"/>
        <end position="55"/>
    </location>
</feature>
<dbReference type="Pfam" id="PF05437">
    <property type="entry name" value="AzlD"/>
    <property type="match status" value="1"/>
</dbReference>
<protein>
    <submittedName>
        <fullName evidence="2">AzlD domain-containing protein</fullName>
    </submittedName>
</protein>
<evidence type="ECO:0000313" key="2">
    <source>
        <dbReference type="EMBL" id="MBG2878648.1"/>
    </source>
</evidence>